<dbReference type="PANTHER" id="PTHR36978">
    <property type="entry name" value="P-LOOP CONTAINING NUCLEOTIDE TRIPHOSPHATE HYDROLASE"/>
    <property type="match status" value="1"/>
</dbReference>
<dbReference type="GO" id="GO:0016787">
    <property type="term" value="F:hydrolase activity"/>
    <property type="evidence" value="ECO:0007669"/>
    <property type="project" value="UniProtKB-KW"/>
</dbReference>
<dbReference type="PANTHER" id="PTHR36978:SF4">
    <property type="entry name" value="P-LOOP CONTAINING NUCLEOSIDE TRIPHOSPHATE HYDROLASE PROTEIN"/>
    <property type="match status" value="1"/>
</dbReference>
<feature type="transmembrane region" description="Helical" evidence="1">
    <location>
        <begin position="252"/>
        <end position="275"/>
    </location>
</feature>
<dbReference type="InterPro" id="IPR040632">
    <property type="entry name" value="Sulfotransfer_4"/>
</dbReference>
<name>A0A8K0R344_9PLEO</name>
<keyword evidence="2" id="KW-0378">Hydrolase</keyword>
<reference evidence="2" key="1">
    <citation type="journal article" date="2021" name="Nat. Commun.">
        <title>Genetic determinants of endophytism in the Arabidopsis root mycobiome.</title>
        <authorList>
            <person name="Mesny F."/>
            <person name="Miyauchi S."/>
            <person name="Thiergart T."/>
            <person name="Pickel B."/>
            <person name="Atanasova L."/>
            <person name="Karlsson M."/>
            <person name="Huettel B."/>
            <person name="Barry K.W."/>
            <person name="Haridas S."/>
            <person name="Chen C."/>
            <person name="Bauer D."/>
            <person name="Andreopoulos W."/>
            <person name="Pangilinan J."/>
            <person name="LaButti K."/>
            <person name="Riley R."/>
            <person name="Lipzen A."/>
            <person name="Clum A."/>
            <person name="Drula E."/>
            <person name="Henrissat B."/>
            <person name="Kohler A."/>
            <person name="Grigoriev I.V."/>
            <person name="Martin F.M."/>
            <person name="Hacquard S."/>
        </authorList>
    </citation>
    <scope>NUCLEOTIDE SEQUENCE</scope>
    <source>
        <strain evidence="2">MPI-SDFR-AT-0120</strain>
    </source>
</reference>
<keyword evidence="1" id="KW-0812">Transmembrane</keyword>
<protein>
    <submittedName>
        <fullName evidence="2">P-loop containing nucleoside triphosphate hydrolase protein</fullName>
    </submittedName>
</protein>
<keyword evidence="1" id="KW-1133">Transmembrane helix</keyword>
<evidence type="ECO:0000256" key="1">
    <source>
        <dbReference type="SAM" id="Phobius"/>
    </source>
</evidence>
<gene>
    <name evidence="2" type="ORF">FB567DRAFT_561558</name>
</gene>
<keyword evidence="3" id="KW-1185">Reference proteome</keyword>
<keyword evidence="1" id="KW-0472">Membrane</keyword>
<dbReference type="OrthoDB" id="408152at2759"/>
<dbReference type="SUPFAM" id="SSF52540">
    <property type="entry name" value="P-loop containing nucleoside triphosphate hydrolases"/>
    <property type="match status" value="1"/>
</dbReference>
<comment type="caution">
    <text evidence="2">The sequence shown here is derived from an EMBL/GenBank/DDBJ whole genome shotgun (WGS) entry which is preliminary data.</text>
</comment>
<proteinExistence type="predicted"/>
<organism evidence="2 3">
    <name type="scientific">Paraphoma chrysanthemicola</name>
    <dbReference type="NCBI Taxonomy" id="798071"/>
    <lineage>
        <taxon>Eukaryota</taxon>
        <taxon>Fungi</taxon>
        <taxon>Dikarya</taxon>
        <taxon>Ascomycota</taxon>
        <taxon>Pezizomycotina</taxon>
        <taxon>Dothideomycetes</taxon>
        <taxon>Pleosporomycetidae</taxon>
        <taxon>Pleosporales</taxon>
        <taxon>Pleosporineae</taxon>
        <taxon>Phaeosphaeriaceae</taxon>
        <taxon>Paraphoma</taxon>
    </lineage>
</organism>
<dbReference type="Pfam" id="PF17784">
    <property type="entry name" value="Sulfotransfer_4"/>
    <property type="match status" value="1"/>
</dbReference>
<dbReference type="Gene3D" id="3.40.50.300">
    <property type="entry name" value="P-loop containing nucleotide triphosphate hydrolases"/>
    <property type="match status" value="1"/>
</dbReference>
<dbReference type="AlphaFoldDB" id="A0A8K0R344"/>
<evidence type="ECO:0000313" key="3">
    <source>
        <dbReference type="Proteomes" id="UP000813461"/>
    </source>
</evidence>
<dbReference type="Proteomes" id="UP000813461">
    <property type="component" value="Unassembled WGS sequence"/>
</dbReference>
<dbReference type="InterPro" id="IPR027417">
    <property type="entry name" value="P-loop_NTPase"/>
</dbReference>
<dbReference type="EMBL" id="JAGMVJ010000012">
    <property type="protein sequence ID" value="KAH7084580.1"/>
    <property type="molecule type" value="Genomic_DNA"/>
</dbReference>
<accession>A0A8K0R344</accession>
<evidence type="ECO:0000313" key="2">
    <source>
        <dbReference type="EMBL" id="KAH7084580.1"/>
    </source>
</evidence>
<sequence length="296" mass="34351">MATTTQPIRLIDSTNRMRTKPMRILVLGMPRTGTSTLSIALRKLGYTPHQMRQVLANPEDLALWHEAINVTLISPPDRPIAQRSLKPYRRSEFDKLLADYDVVMDLPGCVLALPLLEAYPEAKVILTTRQYEDWEASMQESIWCLCTWRLFALARYFDVSSMAPLMRLMHAVFRAHNKNHYGGTQAKVAYEKHYAAVRELVPRERLLEIDPQTSDWETLCGFLEKDVPDERWPKMAEEKGMRANLEHVWWEFMYYCIKMCLVPGGALVLGIWFWANADVFRGVRDDFLRPYAHSSI</sequence>